<evidence type="ECO:0000313" key="4">
    <source>
        <dbReference type="EMBL" id="MDT0353347.1"/>
    </source>
</evidence>
<feature type="region of interest" description="Disordered" evidence="1">
    <location>
        <begin position="257"/>
        <end position="296"/>
    </location>
</feature>
<dbReference type="Pfam" id="PF00722">
    <property type="entry name" value="Glyco_hydro_16"/>
    <property type="match status" value="1"/>
</dbReference>
<dbReference type="EMBL" id="JAVREJ010000030">
    <property type="protein sequence ID" value="MDT0353347.1"/>
    <property type="molecule type" value="Genomic_DNA"/>
</dbReference>
<dbReference type="PROSITE" id="PS51257">
    <property type="entry name" value="PROKAR_LIPOPROTEIN"/>
    <property type="match status" value="1"/>
</dbReference>
<evidence type="ECO:0000313" key="5">
    <source>
        <dbReference type="Proteomes" id="UP001183202"/>
    </source>
</evidence>
<keyword evidence="5" id="KW-1185">Reference proteome</keyword>
<dbReference type="CDD" id="cd00413">
    <property type="entry name" value="Glyco_hydrolase_16"/>
    <property type="match status" value="1"/>
</dbReference>
<sequence>MPRCRTARPIAALLGGCAVLAACGTDGGRPAPQPTATPVAGTDAHCSTTAAQRLGWGEPTRAADFGDGLPSDWHPYGPEVGHNKKGVRTPEAITTADGVVTIAGTADGTTGAMSWHPGQRYGRWEACVRMDPGPDALHGVLILWPVAEDFPAGGEIDWMEIFHGDRDEVTVNVHHGPPDTSFGGKVDHDATEWTAWAVEWTPDHITTYADGEEWYSTDRSDLFPPRPMNMTMQLDWFPPDGGGPAESGSAMQMDWARQWALPESEPATLSLAPGDPATGQKRLHPDRKPRPLPGDP</sequence>
<dbReference type="SUPFAM" id="SSF49899">
    <property type="entry name" value="Concanavalin A-like lectins/glucanases"/>
    <property type="match status" value="1"/>
</dbReference>
<feature type="domain" description="GH16" evidence="3">
    <location>
        <begin position="24"/>
        <end position="264"/>
    </location>
</feature>
<dbReference type="InterPro" id="IPR013320">
    <property type="entry name" value="ConA-like_dom_sf"/>
</dbReference>
<dbReference type="PANTHER" id="PTHR10963:SF60">
    <property type="entry name" value="GRAM-NEGATIVE BACTERIA-BINDING PROTEIN 1-RELATED"/>
    <property type="match status" value="1"/>
</dbReference>
<protein>
    <submittedName>
        <fullName evidence="4">Glycoside hydrolase family 16 protein</fullName>
    </submittedName>
</protein>
<evidence type="ECO:0000256" key="1">
    <source>
        <dbReference type="SAM" id="MobiDB-lite"/>
    </source>
</evidence>
<keyword evidence="4" id="KW-0378">Hydrolase</keyword>
<feature type="signal peptide" evidence="2">
    <location>
        <begin position="1"/>
        <end position="21"/>
    </location>
</feature>
<reference evidence="5" key="1">
    <citation type="submission" date="2023-07" db="EMBL/GenBank/DDBJ databases">
        <title>30 novel species of actinomycetes from the DSMZ collection.</title>
        <authorList>
            <person name="Nouioui I."/>
        </authorList>
    </citation>
    <scope>NUCLEOTIDE SEQUENCE [LARGE SCALE GENOMIC DNA]</scope>
    <source>
        <strain evidence="5">DSM 45834</strain>
    </source>
</reference>
<dbReference type="InterPro" id="IPR000757">
    <property type="entry name" value="Beta-glucanase-like"/>
</dbReference>
<dbReference type="Gene3D" id="2.60.120.200">
    <property type="match status" value="1"/>
</dbReference>
<dbReference type="GO" id="GO:0016787">
    <property type="term" value="F:hydrolase activity"/>
    <property type="evidence" value="ECO:0007669"/>
    <property type="project" value="UniProtKB-KW"/>
</dbReference>
<name>A0ABU2NHA7_9PSEU</name>
<proteinExistence type="predicted"/>
<evidence type="ECO:0000259" key="3">
    <source>
        <dbReference type="PROSITE" id="PS51762"/>
    </source>
</evidence>
<evidence type="ECO:0000256" key="2">
    <source>
        <dbReference type="SAM" id="SignalP"/>
    </source>
</evidence>
<keyword evidence="2" id="KW-0732">Signal</keyword>
<accession>A0ABU2NHA7</accession>
<dbReference type="PROSITE" id="PS51762">
    <property type="entry name" value="GH16_2"/>
    <property type="match status" value="1"/>
</dbReference>
<organism evidence="4 5">
    <name type="scientific">Pseudonocardia charpentierae</name>
    <dbReference type="NCBI Taxonomy" id="3075545"/>
    <lineage>
        <taxon>Bacteria</taxon>
        <taxon>Bacillati</taxon>
        <taxon>Actinomycetota</taxon>
        <taxon>Actinomycetes</taxon>
        <taxon>Pseudonocardiales</taxon>
        <taxon>Pseudonocardiaceae</taxon>
        <taxon>Pseudonocardia</taxon>
    </lineage>
</organism>
<feature type="region of interest" description="Disordered" evidence="1">
    <location>
        <begin position="59"/>
        <end position="85"/>
    </location>
</feature>
<gene>
    <name evidence="4" type="ORF">RM445_27935</name>
</gene>
<dbReference type="InterPro" id="IPR050546">
    <property type="entry name" value="Glycosyl_Hydrlase_16"/>
</dbReference>
<dbReference type="PANTHER" id="PTHR10963">
    <property type="entry name" value="GLYCOSYL HYDROLASE-RELATED"/>
    <property type="match status" value="1"/>
</dbReference>
<feature type="chain" id="PRO_5046117828" evidence="2">
    <location>
        <begin position="22"/>
        <end position="296"/>
    </location>
</feature>
<dbReference type="RefSeq" id="WP_311559862.1">
    <property type="nucleotide sequence ID" value="NZ_JAVREJ010000030.1"/>
</dbReference>
<dbReference type="Proteomes" id="UP001183202">
    <property type="component" value="Unassembled WGS sequence"/>
</dbReference>
<comment type="caution">
    <text evidence="4">The sequence shown here is derived from an EMBL/GenBank/DDBJ whole genome shotgun (WGS) entry which is preliminary data.</text>
</comment>